<keyword evidence="3 6" id="KW-0812">Transmembrane</keyword>
<evidence type="ECO:0000259" key="7">
    <source>
        <dbReference type="Pfam" id="PF13190"/>
    </source>
</evidence>
<keyword evidence="2" id="KW-1003">Cell membrane</keyword>
<evidence type="ECO:0000256" key="6">
    <source>
        <dbReference type="SAM" id="Phobius"/>
    </source>
</evidence>
<dbReference type="RefSeq" id="WP_011761971.1">
    <property type="nucleotide sequence ID" value="NC_008701.1"/>
</dbReference>
<sequence length="103" mass="11688">MKKLYIFLALMALVSPVFGVWLANLVGYHEPLDVAADMINEVANETLHKVILQDVSDQMNWTPLKDYTVPGLPDWLGYIISAYIGLAIFIALWLVARRVKKTR</sequence>
<protein>
    <recommendedName>
        <fullName evidence="7">PDGLE domain-containing protein</fullName>
    </recommendedName>
</protein>
<evidence type="ECO:0000256" key="5">
    <source>
        <dbReference type="ARBA" id="ARBA00023136"/>
    </source>
</evidence>
<keyword evidence="5 6" id="KW-0472">Membrane</keyword>
<evidence type="ECO:0000313" key="9">
    <source>
        <dbReference type="Proteomes" id="UP000002595"/>
    </source>
</evidence>
<dbReference type="AlphaFoldDB" id="A1RR12"/>
<evidence type="ECO:0000256" key="2">
    <source>
        <dbReference type="ARBA" id="ARBA00022475"/>
    </source>
</evidence>
<feature type="transmembrane region" description="Helical" evidence="6">
    <location>
        <begin position="75"/>
        <end position="96"/>
    </location>
</feature>
<evidence type="ECO:0000256" key="1">
    <source>
        <dbReference type="ARBA" id="ARBA00004236"/>
    </source>
</evidence>
<dbReference type="EMBL" id="CP000504">
    <property type="protein sequence ID" value="ABL87394.1"/>
    <property type="molecule type" value="Genomic_DNA"/>
</dbReference>
<dbReference type="OrthoDB" id="15358at2157"/>
<dbReference type="Pfam" id="PF13190">
    <property type="entry name" value="PDGLE"/>
    <property type="match status" value="1"/>
</dbReference>
<dbReference type="KEGG" id="pis:Pisl_0212"/>
<reference evidence="8" key="1">
    <citation type="submission" date="2006-12" db="EMBL/GenBank/DDBJ databases">
        <title>Complete sequence of Pyrobaculum islandicum DSM 4184.</title>
        <authorList>
            <person name="Copeland A."/>
            <person name="Lucas S."/>
            <person name="Lapidus A."/>
            <person name="Barry K."/>
            <person name="Detter J.C."/>
            <person name="Glavina del Rio T."/>
            <person name="Dalin E."/>
            <person name="Tice H."/>
            <person name="Pitluck S."/>
            <person name="Meincke L."/>
            <person name="Brettin T."/>
            <person name="Bruce D."/>
            <person name="Han C."/>
            <person name="Tapia R."/>
            <person name="Gilna P."/>
            <person name="Schmutz J."/>
            <person name="Larimer F."/>
            <person name="Land M."/>
            <person name="Hauser L."/>
            <person name="Kyrpides N."/>
            <person name="Mikhailova N."/>
            <person name="Cozen A.E."/>
            <person name="Fitz-Gibbon S.T."/>
            <person name="House C.H."/>
            <person name="Saltikov C."/>
            <person name="Lowe T."/>
            <person name="Richardson P."/>
        </authorList>
    </citation>
    <scope>NUCLEOTIDE SEQUENCE [LARGE SCALE GENOMIC DNA]</scope>
    <source>
        <strain evidence="8">DSM 4184</strain>
    </source>
</reference>
<keyword evidence="9" id="KW-1185">Reference proteome</keyword>
<dbReference type="HOGENOM" id="CLU_179751_0_0_2"/>
<evidence type="ECO:0000256" key="4">
    <source>
        <dbReference type="ARBA" id="ARBA00022989"/>
    </source>
</evidence>
<evidence type="ECO:0000256" key="3">
    <source>
        <dbReference type="ARBA" id="ARBA00022692"/>
    </source>
</evidence>
<dbReference type="STRING" id="384616.Pisl_0212"/>
<accession>A1RR12</accession>
<keyword evidence="4 6" id="KW-1133">Transmembrane helix</keyword>
<dbReference type="GO" id="GO:0005886">
    <property type="term" value="C:plasma membrane"/>
    <property type="evidence" value="ECO:0007669"/>
    <property type="project" value="UniProtKB-SubCell"/>
</dbReference>
<gene>
    <name evidence="8" type="ordered locus">Pisl_0212</name>
</gene>
<dbReference type="Proteomes" id="UP000002595">
    <property type="component" value="Chromosome"/>
</dbReference>
<evidence type="ECO:0000313" key="8">
    <source>
        <dbReference type="EMBL" id="ABL87394.1"/>
    </source>
</evidence>
<comment type="subcellular location">
    <subcellularLocation>
        <location evidence="1">Cell membrane</location>
    </subcellularLocation>
</comment>
<name>A1RR12_PYRIL</name>
<dbReference type="InterPro" id="IPR025937">
    <property type="entry name" value="PDGLE_dom"/>
</dbReference>
<dbReference type="GeneID" id="4617533"/>
<organism evidence="8 9">
    <name type="scientific">Pyrobaculum islandicum (strain DSM 4184 / JCM 9189 / GEO3)</name>
    <dbReference type="NCBI Taxonomy" id="384616"/>
    <lineage>
        <taxon>Archaea</taxon>
        <taxon>Thermoproteota</taxon>
        <taxon>Thermoprotei</taxon>
        <taxon>Thermoproteales</taxon>
        <taxon>Thermoproteaceae</taxon>
        <taxon>Pyrobaculum</taxon>
    </lineage>
</organism>
<feature type="domain" description="PDGLE" evidence="7">
    <location>
        <begin position="2"/>
        <end position="97"/>
    </location>
</feature>
<proteinExistence type="predicted"/>
<dbReference type="eggNOG" id="arCOG03159">
    <property type="taxonomic scope" value="Archaea"/>
</dbReference>